<evidence type="ECO:0000256" key="5">
    <source>
        <dbReference type="ARBA" id="ARBA00023136"/>
    </source>
</evidence>
<dbReference type="Pfam" id="PF00230">
    <property type="entry name" value="MIP"/>
    <property type="match status" value="1"/>
</dbReference>
<dbReference type="InterPro" id="IPR000425">
    <property type="entry name" value="MIP"/>
</dbReference>
<dbReference type="PRINTS" id="PR00783">
    <property type="entry name" value="MINTRINSICP"/>
</dbReference>
<feature type="transmembrane region" description="Helical" evidence="7">
    <location>
        <begin position="123"/>
        <end position="145"/>
    </location>
</feature>
<name>A0A1D8ISJ9_9GAMM</name>
<evidence type="ECO:0000256" key="1">
    <source>
        <dbReference type="ARBA" id="ARBA00004141"/>
    </source>
</evidence>
<feature type="transmembrane region" description="Helical" evidence="7">
    <location>
        <begin position="41"/>
        <end position="74"/>
    </location>
</feature>
<keyword evidence="3 6" id="KW-0812">Transmembrane</keyword>
<evidence type="ECO:0000256" key="7">
    <source>
        <dbReference type="SAM" id="Phobius"/>
    </source>
</evidence>
<evidence type="ECO:0000313" key="9">
    <source>
        <dbReference type="Proteomes" id="UP000095401"/>
    </source>
</evidence>
<dbReference type="PANTHER" id="PTHR45724">
    <property type="entry name" value="AQUAPORIN NIP2-1"/>
    <property type="match status" value="1"/>
</dbReference>
<dbReference type="InterPro" id="IPR034294">
    <property type="entry name" value="Aquaporin_transptr"/>
</dbReference>
<dbReference type="KEGG" id="aprs:BI364_16865"/>
<feature type="transmembrane region" description="Helical" evidence="7">
    <location>
        <begin position="81"/>
        <end position="103"/>
    </location>
</feature>
<evidence type="ECO:0000256" key="6">
    <source>
        <dbReference type="RuleBase" id="RU000477"/>
    </source>
</evidence>
<feature type="transmembrane region" description="Helical" evidence="7">
    <location>
        <begin position="202"/>
        <end position="220"/>
    </location>
</feature>
<keyword evidence="9" id="KW-1185">Reference proteome</keyword>
<dbReference type="Proteomes" id="UP000095401">
    <property type="component" value="Chromosome"/>
</dbReference>
<feature type="transmembrane region" description="Helical" evidence="7">
    <location>
        <begin position="157"/>
        <end position="182"/>
    </location>
</feature>
<dbReference type="Gene3D" id="1.20.1080.10">
    <property type="entry name" value="Glycerol uptake facilitator protein"/>
    <property type="match status" value="1"/>
</dbReference>
<evidence type="ECO:0008006" key="10">
    <source>
        <dbReference type="Google" id="ProtNLM"/>
    </source>
</evidence>
<proteinExistence type="inferred from homology"/>
<gene>
    <name evidence="8" type="ORF">BI364_16865</name>
</gene>
<dbReference type="EMBL" id="CP017415">
    <property type="protein sequence ID" value="AOU99375.1"/>
    <property type="molecule type" value="Genomic_DNA"/>
</dbReference>
<dbReference type="SUPFAM" id="SSF81338">
    <property type="entry name" value="Aquaporin-like"/>
    <property type="match status" value="1"/>
</dbReference>
<protein>
    <recommendedName>
        <fullName evidence="10">Aquaporin</fullName>
    </recommendedName>
</protein>
<dbReference type="GO" id="GO:0016020">
    <property type="term" value="C:membrane"/>
    <property type="evidence" value="ECO:0007669"/>
    <property type="project" value="UniProtKB-SubCell"/>
</dbReference>
<evidence type="ECO:0000256" key="4">
    <source>
        <dbReference type="ARBA" id="ARBA00022989"/>
    </source>
</evidence>
<dbReference type="InterPro" id="IPR023271">
    <property type="entry name" value="Aquaporin-like"/>
</dbReference>
<feature type="transmembrane region" description="Helical" evidence="7">
    <location>
        <begin position="7"/>
        <end position="29"/>
    </location>
</feature>
<accession>A0A1D8ISJ9</accession>
<organism evidence="8 9">
    <name type="scientific">Acidihalobacter yilgarnensis</name>
    <dbReference type="NCBI Taxonomy" id="2819280"/>
    <lineage>
        <taxon>Bacteria</taxon>
        <taxon>Pseudomonadati</taxon>
        <taxon>Pseudomonadota</taxon>
        <taxon>Gammaproteobacteria</taxon>
        <taxon>Chromatiales</taxon>
        <taxon>Ectothiorhodospiraceae</taxon>
        <taxon>Acidihalobacter</taxon>
    </lineage>
</organism>
<keyword evidence="5 7" id="KW-0472">Membrane</keyword>
<evidence type="ECO:0000256" key="3">
    <source>
        <dbReference type="ARBA" id="ARBA00022692"/>
    </source>
</evidence>
<evidence type="ECO:0000313" key="8">
    <source>
        <dbReference type="EMBL" id="AOU99375.1"/>
    </source>
</evidence>
<keyword evidence="4 7" id="KW-1133">Transmembrane helix</keyword>
<evidence type="ECO:0000256" key="2">
    <source>
        <dbReference type="ARBA" id="ARBA00022448"/>
    </source>
</evidence>
<reference evidence="9" key="1">
    <citation type="submission" date="2016-09" db="EMBL/GenBank/DDBJ databases">
        <title>Acidihalobacter prosperus F5.</title>
        <authorList>
            <person name="Khaleque H.N."/>
            <person name="Ramsay J.P."/>
            <person name="Kaksonen A.H."/>
            <person name="Boxall N.J."/>
            <person name="Watkin E.L.J."/>
        </authorList>
    </citation>
    <scope>NUCLEOTIDE SEQUENCE [LARGE SCALE GENOMIC DNA]</scope>
    <source>
        <strain evidence="9">F5</strain>
    </source>
</reference>
<dbReference type="GO" id="GO:0015267">
    <property type="term" value="F:channel activity"/>
    <property type="evidence" value="ECO:0007669"/>
    <property type="project" value="InterPro"/>
</dbReference>
<dbReference type="PANTHER" id="PTHR45724:SF13">
    <property type="entry name" value="AQUAPORIN NIP1-1-RELATED"/>
    <property type="match status" value="1"/>
</dbReference>
<dbReference type="RefSeq" id="WP_070079724.1">
    <property type="nucleotide sequence ID" value="NZ_CP017415.1"/>
</dbReference>
<sequence length="237" mass="23766">MQNMSKALIAEFIGTFGLIFFGGGAAAMVTTGHAGLLDAALANGLAVAIAIFVFGDISGGLVNPAITLGAAVAGKLPPARILPYIAAQIAGGIVAGLILGFIFAHDHSGTHVGPYGDLGATLINTKLTTLTGGFVLEMIGTFFLMSTVLHTAMSDRAGVMAPLAIGLTISISVMFFGGLTGASLNPARTIGPAVASGVYTHIWVYLVATPVGAIAAGLLYRVMRAGKTVPVAEAVGA</sequence>
<comment type="similarity">
    <text evidence="6">Belongs to the MIP/aquaporin (TC 1.A.8) family.</text>
</comment>
<comment type="subcellular location">
    <subcellularLocation>
        <location evidence="1">Membrane</location>
        <topology evidence="1">Multi-pass membrane protein</topology>
    </subcellularLocation>
</comment>
<keyword evidence="2 6" id="KW-0813">Transport</keyword>
<dbReference type="AlphaFoldDB" id="A0A1D8ISJ9"/>